<gene>
    <name evidence="6" type="ORF">ACJRO7_029216</name>
</gene>
<feature type="region of interest" description="Disordered" evidence="4">
    <location>
        <begin position="159"/>
        <end position="322"/>
    </location>
</feature>
<feature type="region of interest" description="Disordered" evidence="4">
    <location>
        <begin position="647"/>
        <end position="668"/>
    </location>
</feature>
<dbReference type="Gene3D" id="3.30.200.20">
    <property type="entry name" value="Phosphorylase Kinase, domain 1"/>
    <property type="match status" value="1"/>
</dbReference>
<evidence type="ECO:0000313" key="7">
    <source>
        <dbReference type="Proteomes" id="UP001634007"/>
    </source>
</evidence>
<reference evidence="6 7" key="1">
    <citation type="submission" date="2024-11" db="EMBL/GenBank/DDBJ databases">
        <title>Chromosome-level genome assembly of Eucalyptus globulus Labill. provides insights into its genome evolution.</title>
        <authorList>
            <person name="Li X."/>
        </authorList>
    </citation>
    <scope>NUCLEOTIDE SEQUENCE [LARGE SCALE GENOMIC DNA]</scope>
    <source>
        <strain evidence="6">CL2024</strain>
        <tissue evidence="6">Fresh tender leaves</tissue>
    </source>
</reference>
<feature type="domain" description="Protein kinase" evidence="5">
    <location>
        <begin position="369"/>
        <end position="636"/>
    </location>
</feature>
<name>A0ABD3JXY2_EUCGL</name>
<dbReference type="Proteomes" id="UP001634007">
    <property type="component" value="Unassembled WGS sequence"/>
</dbReference>
<keyword evidence="7" id="KW-1185">Reference proteome</keyword>
<proteinExistence type="predicted"/>
<dbReference type="InterPro" id="IPR011009">
    <property type="entry name" value="Kinase-like_dom_sf"/>
</dbReference>
<sequence length="731" mass="81300">MSFEVQRVVVIVDASKDVSLSAIKCALKGLPRKPGHKLLLLGVLHQVINPMGYKSKVDSASILGANRKTVREEVARKKEEYMNNEELKEIYQECKKAEIHFLIDVKAGASPKVVAVKAAKSFEATWVILDRQMKKDEKYLMENLSCGIARVKSNNRIERLKGQKASVHSKTSTRKSTGESRSSAGHVTYFEMLPSGTEDELSPRSSTSLQKNDKTKGDGAGAEPTMHPPRTSAFYKSSSSEQLITTTVSTSSLGNTEASSSSFTEDQGSPLYFRDEETTTNTEHETAGEQSPLLAADMQEEDKTNPDSGFSLEDPQVHPSNNNSDCMEDRQQNEQFKNPICSICKNRRPKVGWKRDFTYAELQAATEGFSPRNFLSEGGFGSVYRGKLKGLKIAVKQHKSASFQGEKEFKSEVNVLSTARHENLVMLLGSCSEGNHRLLVYEYVCNGSLDQHLSKHSRRTLTWEKRMRIALGTAKGLQYLHEKNIVHRDMRPNNILVTHDFESLLGDFGLAKTRCEDLEYSSETRLVGTLGYLAPEYAEYGKVSTKTDVYSFGVVLLQLITGRKTTDKSLEGKSLVGWARPLLKERNYPDLIDRRIGESHDVYQLFWMVRVAEKCLSKDPQKRVTMDVVVDVLTYIMERKGGCSIRDFSPARSDSAGSMPDSTESQYDERSFNADTALMHSLGYASGRLPPSPPMKPSSSGTSLSDAQSTASGETTSAKDRETSGTCHRLQ</sequence>
<dbReference type="Gene3D" id="1.10.510.10">
    <property type="entry name" value="Transferase(Phosphotransferase) domain 1"/>
    <property type="match status" value="1"/>
</dbReference>
<dbReference type="InterPro" id="IPR001245">
    <property type="entry name" value="Ser-Thr/Tyr_kinase_cat_dom"/>
</dbReference>
<keyword evidence="1" id="KW-0418">Kinase</keyword>
<dbReference type="PANTHER" id="PTHR47989:SF8">
    <property type="entry name" value="INACTIVE PROTEIN KINASE SELMODRAFT_444075-LIKE"/>
    <property type="match status" value="1"/>
</dbReference>
<evidence type="ECO:0000256" key="2">
    <source>
        <dbReference type="ARBA" id="ARBA00022741"/>
    </source>
</evidence>
<dbReference type="InterPro" id="IPR008266">
    <property type="entry name" value="Tyr_kinase_AS"/>
</dbReference>
<evidence type="ECO:0000259" key="5">
    <source>
        <dbReference type="PROSITE" id="PS50011"/>
    </source>
</evidence>
<keyword evidence="2" id="KW-0547">Nucleotide-binding</keyword>
<feature type="compositionally biased region" description="Basic and acidic residues" evidence="4">
    <location>
        <begin position="273"/>
        <end position="287"/>
    </location>
</feature>
<dbReference type="InterPro" id="IPR014729">
    <property type="entry name" value="Rossmann-like_a/b/a_fold"/>
</dbReference>
<organism evidence="6 7">
    <name type="scientific">Eucalyptus globulus</name>
    <name type="common">Tasmanian blue gum</name>
    <dbReference type="NCBI Taxonomy" id="34317"/>
    <lineage>
        <taxon>Eukaryota</taxon>
        <taxon>Viridiplantae</taxon>
        <taxon>Streptophyta</taxon>
        <taxon>Embryophyta</taxon>
        <taxon>Tracheophyta</taxon>
        <taxon>Spermatophyta</taxon>
        <taxon>Magnoliopsida</taxon>
        <taxon>eudicotyledons</taxon>
        <taxon>Gunneridae</taxon>
        <taxon>Pentapetalae</taxon>
        <taxon>rosids</taxon>
        <taxon>malvids</taxon>
        <taxon>Myrtales</taxon>
        <taxon>Myrtaceae</taxon>
        <taxon>Myrtoideae</taxon>
        <taxon>Eucalypteae</taxon>
        <taxon>Eucalyptus</taxon>
    </lineage>
</organism>
<dbReference type="PROSITE" id="PS00109">
    <property type="entry name" value="PROTEIN_KINASE_TYR"/>
    <property type="match status" value="1"/>
</dbReference>
<protein>
    <recommendedName>
        <fullName evidence="5">Protein kinase domain-containing protein</fullName>
    </recommendedName>
</protein>
<dbReference type="Gene3D" id="3.40.50.620">
    <property type="entry name" value="HUPs"/>
    <property type="match status" value="1"/>
</dbReference>
<evidence type="ECO:0000256" key="4">
    <source>
        <dbReference type="SAM" id="MobiDB-lite"/>
    </source>
</evidence>
<dbReference type="Pfam" id="PF07714">
    <property type="entry name" value="PK_Tyr_Ser-Thr"/>
    <property type="match status" value="1"/>
</dbReference>
<feature type="compositionally biased region" description="Polar residues" evidence="4">
    <location>
        <begin position="234"/>
        <end position="267"/>
    </location>
</feature>
<comment type="caution">
    <text evidence="6">The sequence shown here is derived from an EMBL/GenBank/DDBJ whole genome shotgun (WGS) entry which is preliminary data.</text>
</comment>
<evidence type="ECO:0000313" key="6">
    <source>
        <dbReference type="EMBL" id="KAL3732520.1"/>
    </source>
</evidence>
<keyword evidence="3" id="KW-0067">ATP-binding</keyword>
<evidence type="ECO:0000256" key="3">
    <source>
        <dbReference type="ARBA" id="ARBA00022840"/>
    </source>
</evidence>
<feature type="region of interest" description="Disordered" evidence="4">
    <location>
        <begin position="683"/>
        <end position="731"/>
    </location>
</feature>
<keyword evidence="1" id="KW-0723">Serine/threonine-protein kinase</keyword>
<dbReference type="PROSITE" id="PS50011">
    <property type="entry name" value="PROTEIN_KINASE_DOM"/>
    <property type="match status" value="1"/>
</dbReference>
<feature type="compositionally biased region" description="Polar residues" evidence="4">
    <location>
        <begin position="704"/>
        <end position="716"/>
    </location>
</feature>
<dbReference type="FunFam" id="3.30.200.20:FF:000604">
    <property type="entry name" value="Proline-rich receptor-like protein kinase PERK8"/>
    <property type="match status" value="1"/>
</dbReference>
<evidence type="ECO:0000256" key="1">
    <source>
        <dbReference type="ARBA" id="ARBA00022527"/>
    </source>
</evidence>
<accession>A0ABD3JXY2</accession>
<dbReference type="GO" id="GO:0004674">
    <property type="term" value="F:protein serine/threonine kinase activity"/>
    <property type="evidence" value="ECO:0007669"/>
    <property type="project" value="UniProtKB-KW"/>
</dbReference>
<dbReference type="FunFam" id="1.10.510.10:FF:000849">
    <property type="entry name" value="receptor-like cytosolic serine/threonine-protein kinase RBK1 isoform X1"/>
    <property type="match status" value="1"/>
</dbReference>
<dbReference type="EMBL" id="JBJKBG010000007">
    <property type="protein sequence ID" value="KAL3732520.1"/>
    <property type="molecule type" value="Genomic_DNA"/>
</dbReference>
<dbReference type="PANTHER" id="PTHR47989">
    <property type="entry name" value="OS01G0750732 PROTEIN"/>
    <property type="match status" value="1"/>
</dbReference>
<dbReference type="AlphaFoldDB" id="A0ABD3JXY2"/>
<keyword evidence="1" id="KW-0808">Transferase</keyword>
<dbReference type="InterPro" id="IPR000719">
    <property type="entry name" value="Prot_kinase_dom"/>
</dbReference>
<dbReference type="GO" id="GO:0005524">
    <property type="term" value="F:ATP binding"/>
    <property type="evidence" value="ECO:0007669"/>
    <property type="project" value="UniProtKB-KW"/>
</dbReference>
<dbReference type="SUPFAM" id="SSF56112">
    <property type="entry name" value="Protein kinase-like (PK-like)"/>
    <property type="match status" value="1"/>
</dbReference>
<dbReference type="CDD" id="cd14066">
    <property type="entry name" value="STKc_IRAK"/>
    <property type="match status" value="1"/>
</dbReference>